<comment type="caution">
    <text evidence="17">The sequence shown here is derived from an EMBL/GenBank/DDBJ whole genome shotgun (WGS) entry which is preliminary data.</text>
</comment>
<keyword evidence="13 14" id="KW-0472">Membrane</keyword>
<dbReference type="Gene3D" id="1.10.287.130">
    <property type="match status" value="1"/>
</dbReference>
<gene>
    <name evidence="17" type="ORF">X560_1571</name>
</gene>
<accession>A0A0J8GGJ8</accession>
<dbReference type="PANTHER" id="PTHR45453:SF1">
    <property type="entry name" value="PHOSPHATE REGULON SENSOR PROTEIN PHOR"/>
    <property type="match status" value="1"/>
</dbReference>
<keyword evidence="11 14" id="KW-1133">Transmembrane helix</keyword>
<dbReference type="InterPro" id="IPR003660">
    <property type="entry name" value="HAMP_dom"/>
</dbReference>
<dbReference type="FunFam" id="3.30.565.10:FF:000006">
    <property type="entry name" value="Sensor histidine kinase WalK"/>
    <property type="match status" value="1"/>
</dbReference>
<dbReference type="InterPro" id="IPR036890">
    <property type="entry name" value="HATPase_C_sf"/>
</dbReference>
<dbReference type="CDD" id="cd00130">
    <property type="entry name" value="PAS"/>
    <property type="match status" value="1"/>
</dbReference>
<dbReference type="Gene3D" id="3.30.565.10">
    <property type="entry name" value="Histidine kinase-like ATPase, C-terminal domain"/>
    <property type="match status" value="1"/>
</dbReference>
<dbReference type="Gene3D" id="6.10.340.10">
    <property type="match status" value="1"/>
</dbReference>
<evidence type="ECO:0000256" key="5">
    <source>
        <dbReference type="ARBA" id="ARBA00022553"/>
    </source>
</evidence>
<keyword evidence="12" id="KW-0902">Two-component regulatory system</keyword>
<dbReference type="InterPro" id="IPR003661">
    <property type="entry name" value="HisK_dim/P_dom"/>
</dbReference>
<dbReference type="InterPro" id="IPR031967">
    <property type="entry name" value="PhoR_single_Cache-like_dom"/>
</dbReference>
<evidence type="ECO:0000256" key="7">
    <source>
        <dbReference type="ARBA" id="ARBA00022692"/>
    </source>
</evidence>
<evidence type="ECO:0000256" key="9">
    <source>
        <dbReference type="ARBA" id="ARBA00022777"/>
    </source>
</evidence>
<dbReference type="InterPro" id="IPR036097">
    <property type="entry name" value="HisK_dim/P_sf"/>
</dbReference>
<dbReference type="Pfam" id="PF16736">
    <property type="entry name" value="sCache_like"/>
    <property type="match status" value="1"/>
</dbReference>
<dbReference type="PATRIC" id="fig|1430899.3.peg.1332"/>
<dbReference type="PRINTS" id="PR00344">
    <property type="entry name" value="BCTRLSENSOR"/>
</dbReference>
<evidence type="ECO:0000256" key="8">
    <source>
        <dbReference type="ARBA" id="ARBA00022741"/>
    </source>
</evidence>
<dbReference type="Pfam" id="PF02518">
    <property type="entry name" value="HATPase_c"/>
    <property type="match status" value="1"/>
</dbReference>
<dbReference type="SUPFAM" id="SSF158472">
    <property type="entry name" value="HAMP domain-like"/>
    <property type="match status" value="1"/>
</dbReference>
<dbReference type="Pfam" id="PF13426">
    <property type="entry name" value="PAS_9"/>
    <property type="match status" value="1"/>
</dbReference>
<dbReference type="GO" id="GO:0016036">
    <property type="term" value="P:cellular response to phosphate starvation"/>
    <property type="evidence" value="ECO:0007669"/>
    <property type="project" value="TreeGrafter"/>
</dbReference>
<proteinExistence type="predicted"/>
<reference evidence="17 18" key="1">
    <citation type="journal article" date="2015" name="Genome Biol. Evol.">
        <title>Comparative Genomics of Listeria Sensu Lato: Genus-Wide Differences in Evolutionary Dynamics and the Progressive Gain of Complex, Potentially Pathogenicity-Related Traits through Lateral Gene Transfer.</title>
        <authorList>
            <person name="Chiara M."/>
            <person name="Caruso M."/>
            <person name="D'Erchia A.M."/>
            <person name="Manzari C."/>
            <person name="Fraccalvieri R."/>
            <person name="Goffredo E."/>
            <person name="Latorre L."/>
            <person name="Miccolupo A."/>
            <person name="Padalino I."/>
            <person name="Santagada G."/>
            <person name="Chiocco D."/>
            <person name="Pesole G."/>
            <person name="Horner D.S."/>
            <person name="Parisi A."/>
        </authorList>
    </citation>
    <scope>NUCLEOTIDE SEQUENCE [LARGE SCALE GENOMIC DNA]</scope>
    <source>
        <strain evidence="17 18">1991</strain>
    </source>
</reference>
<dbReference type="InterPro" id="IPR035965">
    <property type="entry name" value="PAS-like_dom_sf"/>
</dbReference>
<dbReference type="NCBIfam" id="NF046044">
    <property type="entry name" value="PnpS"/>
    <property type="match status" value="1"/>
</dbReference>
<keyword evidence="9" id="KW-0418">Kinase</keyword>
<dbReference type="AlphaFoldDB" id="A0A0J8GGJ8"/>
<dbReference type="PROSITE" id="PS50885">
    <property type="entry name" value="HAMP"/>
    <property type="match status" value="1"/>
</dbReference>
<dbReference type="FunFam" id="1.10.287.130:FF:000001">
    <property type="entry name" value="Two-component sensor histidine kinase"/>
    <property type="match status" value="1"/>
</dbReference>
<evidence type="ECO:0000256" key="13">
    <source>
        <dbReference type="ARBA" id="ARBA00023136"/>
    </source>
</evidence>
<dbReference type="GO" id="GO:0004721">
    <property type="term" value="F:phosphoprotein phosphatase activity"/>
    <property type="evidence" value="ECO:0007669"/>
    <property type="project" value="TreeGrafter"/>
</dbReference>
<evidence type="ECO:0000256" key="1">
    <source>
        <dbReference type="ARBA" id="ARBA00000085"/>
    </source>
</evidence>
<dbReference type="Pfam" id="PF00512">
    <property type="entry name" value="HisKA"/>
    <property type="match status" value="1"/>
</dbReference>
<dbReference type="InterPro" id="IPR000014">
    <property type="entry name" value="PAS"/>
</dbReference>
<feature type="domain" description="Histidine kinase" evidence="15">
    <location>
        <begin position="372"/>
        <end position="591"/>
    </location>
</feature>
<dbReference type="GO" id="GO:0005886">
    <property type="term" value="C:plasma membrane"/>
    <property type="evidence" value="ECO:0007669"/>
    <property type="project" value="UniProtKB-SubCell"/>
</dbReference>
<dbReference type="SMART" id="SM00304">
    <property type="entry name" value="HAMP"/>
    <property type="match status" value="1"/>
</dbReference>
<keyword evidence="7 14" id="KW-0812">Transmembrane</keyword>
<name>A0A0J8GGJ8_9LIST</name>
<dbReference type="CDD" id="cd00075">
    <property type="entry name" value="HATPase"/>
    <property type="match status" value="1"/>
</dbReference>
<dbReference type="InterPro" id="IPR004358">
    <property type="entry name" value="Sig_transdc_His_kin-like_C"/>
</dbReference>
<feature type="domain" description="HAMP" evidence="16">
    <location>
        <begin position="193"/>
        <end position="245"/>
    </location>
</feature>
<dbReference type="OrthoDB" id="9813151at2"/>
<dbReference type="SMART" id="SM00091">
    <property type="entry name" value="PAS"/>
    <property type="match status" value="1"/>
</dbReference>
<evidence type="ECO:0000259" key="16">
    <source>
        <dbReference type="PROSITE" id="PS50885"/>
    </source>
</evidence>
<evidence type="ECO:0000256" key="12">
    <source>
        <dbReference type="ARBA" id="ARBA00023012"/>
    </source>
</evidence>
<evidence type="ECO:0000256" key="10">
    <source>
        <dbReference type="ARBA" id="ARBA00022840"/>
    </source>
</evidence>
<dbReference type="SUPFAM" id="SSF47384">
    <property type="entry name" value="Homodimeric domain of signal transducing histidine kinase"/>
    <property type="match status" value="1"/>
</dbReference>
<protein>
    <recommendedName>
        <fullName evidence="3">histidine kinase</fullName>
        <ecNumber evidence="3">2.7.13.3</ecNumber>
    </recommendedName>
</protein>
<dbReference type="SMART" id="SM00387">
    <property type="entry name" value="HATPase_c"/>
    <property type="match status" value="1"/>
</dbReference>
<dbReference type="PROSITE" id="PS50109">
    <property type="entry name" value="HIS_KIN"/>
    <property type="match status" value="1"/>
</dbReference>
<dbReference type="NCBIfam" id="TIGR00229">
    <property type="entry name" value="sensory_box"/>
    <property type="match status" value="1"/>
</dbReference>
<keyword evidence="6" id="KW-0808">Transferase</keyword>
<evidence type="ECO:0000256" key="3">
    <source>
        <dbReference type="ARBA" id="ARBA00012438"/>
    </source>
</evidence>
<dbReference type="EC" id="2.7.13.3" evidence="3"/>
<dbReference type="SMART" id="SM00388">
    <property type="entry name" value="HisKA"/>
    <property type="match status" value="1"/>
</dbReference>
<dbReference type="InterPro" id="IPR005467">
    <property type="entry name" value="His_kinase_dom"/>
</dbReference>
<evidence type="ECO:0000256" key="14">
    <source>
        <dbReference type="SAM" id="Phobius"/>
    </source>
</evidence>
<dbReference type="Pfam" id="PF00672">
    <property type="entry name" value="HAMP"/>
    <property type="match status" value="1"/>
</dbReference>
<dbReference type="InterPro" id="IPR029151">
    <property type="entry name" value="Sensor-like_sf"/>
</dbReference>
<evidence type="ECO:0000256" key="4">
    <source>
        <dbReference type="ARBA" id="ARBA00022475"/>
    </source>
</evidence>
<dbReference type="SUPFAM" id="SSF103190">
    <property type="entry name" value="Sensory domain-like"/>
    <property type="match status" value="1"/>
</dbReference>
<evidence type="ECO:0000256" key="11">
    <source>
        <dbReference type="ARBA" id="ARBA00022989"/>
    </source>
</evidence>
<feature type="transmembrane region" description="Helical" evidence="14">
    <location>
        <begin position="6"/>
        <end position="26"/>
    </location>
</feature>
<dbReference type="Gene3D" id="3.30.450.20">
    <property type="entry name" value="PAS domain"/>
    <property type="match status" value="2"/>
</dbReference>
<keyword evidence="8" id="KW-0547">Nucleotide-binding</keyword>
<evidence type="ECO:0000313" key="18">
    <source>
        <dbReference type="Proteomes" id="UP000052258"/>
    </source>
</evidence>
<dbReference type="PANTHER" id="PTHR45453">
    <property type="entry name" value="PHOSPHATE REGULON SENSOR PROTEIN PHOR"/>
    <property type="match status" value="1"/>
</dbReference>
<dbReference type="SUPFAM" id="SSF55785">
    <property type="entry name" value="PYP-like sensor domain (PAS domain)"/>
    <property type="match status" value="1"/>
</dbReference>
<dbReference type="GO" id="GO:0000155">
    <property type="term" value="F:phosphorelay sensor kinase activity"/>
    <property type="evidence" value="ECO:0007669"/>
    <property type="project" value="InterPro"/>
</dbReference>
<dbReference type="CDD" id="cd00082">
    <property type="entry name" value="HisKA"/>
    <property type="match status" value="1"/>
</dbReference>
<dbReference type="InterPro" id="IPR050351">
    <property type="entry name" value="BphY/WalK/GraS-like"/>
</dbReference>
<dbReference type="RefSeq" id="WP_007474051.1">
    <property type="nucleotide sequence ID" value="NZ_KQ130614.1"/>
</dbReference>
<evidence type="ECO:0000256" key="2">
    <source>
        <dbReference type="ARBA" id="ARBA00004651"/>
    </source>
</evidence>
<sequence length="591" mass="66782">MKKLWFKIGISFFILFFITMGLVGLFSGELMKTTYLDMKENQLEDEARVLLHTTNIENVNLDQNSAQIQEQLSPLTEEVDARITIVDNKGHVIADSKEDPTTLENHANRPEFKEVLQDGQDVGIATRKSDTLGYSMLYVAVPIVQNGDVAGALRIAVSLESVESAINTLWGNLFLIFGIALILIALISIFIARKITKPVQEIIEVSTDLANHEYSSRIYGKSSGELQELSISVNKLAESLETQMFEIRENSQRLTAIVENLVSGVMLINHDKEIVMTNRMMYRILGKQEITGKPFYEVIKSYGLSELIEETLQTKQMKQEEITIYFPKEMILDASVSPILMEDGEVSGLVLLLHDITQIRHLENVRSEFVANVSHELKTPVTALKGFAETLLDGAMYDEALLKQFLTIIKDESDRLHRLILDILALSRIEQKTLPLQIEEVNVNDMMEQSVKTVSELATLKEISIQKKWDENKTILIENEGDRLQQILINLLSNAIQYTPAKGEISLQLEDLGDEIQLIVKDNGIGIPAKDLERIFERFYRVDKARTRHSGGTGLGLSIVKHLVDMMEGTIHVTSQENIGTTFYIRLPKHR</sequence>
<dbReference type="GO" id="GO:0005524">
    <property type="term" value="F:ATP binding"/>
    <property type="evidence" value="ECO:0007669"/>
    <property type="project" value="UniProtKB-KW"/>
</dbReference>
<evidence type="ECO:0000313" key="17">
    <source>
        <dbReference type="EMBL" id="KMT59858.1"/>
    </source>
</evidence>
<keyword evidence="18" id="KW-1185">Reference proteome</keyword>
<comment type="catalytic activity">
    <reaction evidence="1">
        <text>ATP + protein L-histidine = ADP + protein N-phospho-L-histidine.</text>
        <dbReference type="EC" id="2.7.13.3"/>
    </reaction>
</comment>
<evidence type="ECO:0000256" key="6">
    <source>
        <dbReference type="ARBA" id="ARBA00022679"/>
    </source>
</evidence>
<keyword evidence="10" id="KW-0067">ATP-binding</keyword>
<organism evidence="17 18">
    <name type="scientific">Listeria fleischmannii 1991</name>
    <dbReference type="NCBI Taxonomy" id="1430899"/>
    <lineage>
        <taxon>Bacteria</taxon>
        <taxon>Bacillati</taxon>
        <taxon>Bacillota</taxon>
        <taxon>Bacilli</taxon>
        <taxon>Bacillales</taxon>
        <taxon>Listeriaceae</taxon>
        <taxon>Listeria</taxon>
    </lineage>
</organism>
<dbReference type="InterPro" id="IPR003594">
    <property type="entry name" value="HATPase_dom"/>
</dbReference>
<dbReference type="EMBL" id="AZHO01000013">
    <property type="protein sequence ID" value="KMT59858.1"/>
    <property type="molecule type" value="Genomic_DNA"/>
</dbReference>
<keyword evidence="4" id="KW-1003">Cell membrane</keyword>
<comment type="subcellular location">
    <subcellularLocation>
        <location evidence="2">Cell membrane</location>
        <topology evidence="2">Multi-pass membrane protein</topology>
    </subcellularLocation>
</comment>
<dbReference type="SUPFAM" id="SSF55874">
    <property type="entry name" value="ATPase domain of HSP90 chaperone/DNA topoisomerase II/histidine kinase"/>
    <property type="match status" value="1"/>
</dbReference>
<evidence type="ECO:0000259" key="15">
    <source>
        <dbReference type="PROSITE" id="PS50109"/>
    </source>
</evidence>
<dbReference type="Proteomes" id="UP000052258">
    <property type="component" value="Unassembled WGS sequence"/>
</dbReference>
<keyword evidence="5" id="KW-0597">Phosphoprotein</keyword>
<feature type="transmembrane region" description="Helical" evidence="14">
    <location>
        <begin position="169"/>
        <end position="192"/>
    </location>
</feature>